<protein>
    <submittedName>
        <fullName evidence="1">Uncharacterized protein</fullName>
    </submittedName>
</protein>
<reference evidence="1" key="1">
    <citation type="submission" date="2021-01" db="EMBL/GenBank/DDBJ databases">
        <title>Modified the classification status of verrucomicrobia.</title>
        <authorList>
            <person name="Feng X."/>
        </authorList>
    </citation>
    <scope>NUCLEOTIDE SEQUENCE</scope>
    <source>
        <strain evidence="1">KCTC 12986</strain>
    </source>
</reference>
<organism evidence="1 2">
    <name type="scientific">Roseibacillus ishigakijimensis</name>
    <dbReference type="NCBI Taxonomy" id="454146"/>
    <lineage>
        <taxon>Bacteria</taxon>
        <taxon>Pseudomonadati</taxon>
        <taxon>Verrucomicrobiota</taxon>
        <taxon>Verrucomicrobiia</taxon>
        <taxon>Verrucomicrobiales</taxon>
        <taxon>Verrucomicrobiaceae</taxon>
        <taxon>Roseibacillus</taxon>
    </lineage>
</organism>
<sequence length="103" mass="11801">MSEVHRIYWRSEIQSEHAMIFFLEDGGLIFGFSTPAEDDGRVAFIADELDRFNNTEAVFVTYEDLPPETSADFISFFQSLPTQAARHDRAHRLNKGEQTTEAN</sequence>
<comment type="caution">
    <text evidence="1">The sequence shown here is derived from an EMBL/GenBank/DDBJ whole genome shotgun (WGS) entry which is preliminary data.</text>
</comment>
<evidence type="ECO:0000313" key="1">
    <source>
        <dbReference type="EMBL" id="MBK1835706.1"/>
    </source>
</evidence>
<dbReference type="RefSeq" id="WP_200393143.1">
    <property type="nucleotide sequence ID" value="NZ_JAENIO010000100.1"/>
</dbReference>
<dbReference type="AlphaFoldDB" id="A0A934RU42"/>
<name>A0A934RU42_9BACT</name>
<gene>
    <name evidence="1" type="ORF">JIN78_16705</name>
</gene>
<accession>A0A934RU42</accession>
<dbReference type="EMBL" id="JAENIO010000100">
    <property type="protein sequence ID" value="MBK1835706.1"/>
    <property type="molecule type" value="Genomic_DNA"/>
</dbReference>
<keyword evidence="2" id="KW-1185">Reference proteome</keyword>
<proteinExistence type="predicted"/>
<dbReference type="Proteomes" id="UP000604083">
    <property type="component" value="Unassembled WGS sequence"/>
</dbReference>
<evidence type="ECO:0000313" key="2">
    <source>
        <dbReference type="Proteomes" id="UP000604083"/>
    </source>
</evidence>